<keyword evidence="2" id="KW-1185">Reference proteome</keyword>
<name>A0A8H5FJG5_9AGAR</name>
<gene>
    <name evidence="1" type="ORF">D9757_015521</name>
</gene>
<dbReference type="Proteomes" id="UP000518752">
    <property type="component" value="Unassembled WGS sequence"/>
</dbReference>
<protein>
    <submittedName>
        <fullName evidence="1">Uncharacterized protein</fullName>
    </submittedName>
</protein>
<proteinExistence type="predicted"/>
<accession>A0A8H5FJG5</accession>
<evidence type="ECO:0000313" key="2">
    <source>
        <dbReference type="Proteomes" id="UP000518752"/>
    </source>
</evidence>
<dbReference type="EMBL" id="JAACJN010000561">
    <property type="protein sequence ID" value="KAF5339059.1"/>
    <property type="molecule type" value="Genomic_DNA"/>
</dbReference>
<evidence type="ECO:0000313" key="1">
    <source>
        <dbReference type="EMBL" id="KAF5339059.1"/>
    </source>
</evidence>
<dbReference type="InterPro" id="IPR004242">
    <property type="entry name" value="Transposase_21"/>
</dbReference>
<dbReference type="AlphaFoldDB" id="A0A8H5FJG5"/>
<sequence>MPLLSSQPLAIDSSKFAQECAQAVLTCLIAYIYNADFTYLDQINQVCALLAVICNMIIGLSTLQSEFLLSATILCLKLGMLTSSPENTDPFSPSQNAIIRGMPTSLSAASKRFGAKGSFEMLATCPLCSCTHRAASLAGPNIHEYPTLCTNRLVREAGVSAICGTELLTRRRNGTMQPIKPYLVSSLTDYFARCLADETYLQQSTDATDDALHAIRTGKEQIGVRKHIRSRFIKDFKGPNGTLFVDRGDNICLVFSIHTDFFNPNGNTHRRATQSLGIISCTDLVLDPSIRNLSEYIFHAAIIPGPFEPKANDKVNEMNHFVRPVIEQFVQAWRPGFRLSRTATSKSGAIIEASILLSVNDLPAARKVAGLASHGSCFICSVCRLLGKASLFNTNHTQWIPRDKNKLRHWAIAYRDAQT</sequence>
<comment type="caution">
    <text evidence="1">The sequence shown here is derived from an EMBL/GenBank/DDBJ whole genome shotgun (WGS) entry which is preliminary data.</text>
</comment>
<dbReference type="OrthoDB" id="3253623at2759"/>
<organism evidence="1 2">
    <name type="scientific">Collybiopsis confluens</name>
    <dbReference type="NCBI Taxonomy" id="2823264"/>
    <lineage>
        <taxon>Eukaryota</taxon>
        <taxon>Fungi</taxon>
        <taxon>Dikarya</taxon>
        <taxon>Basidiomycota</taxon>
        <taxon>Agaricomycotina</taxon>
        <taxon>Agaricomycetes</taxon>
        <taxon>Agaricomycetidae</taxon>
        <taxon>Agaricales</taxon>
        <taxon>Marasmiineae</taxon>
        <taxon>Omphalotaceae</taxon>
        <taxon>Collybiopsis</taxon>
    </lineage>
</organism>
<reference evidence="1 2" key="1">
    <citation type="journal article" date="2020" name="ISME J.">
        <title>Uncovering the hidden diversity of litter-decomposition mechanisms in mushroom-forming fungi.</title>
        <authorList>
            <person name="Floudas D."/>
            <person name="Bentzer J."/>
            <person name="Ahren D."/>
            <person name="Johansson T."/>
            <person name="Persson P."/>
            <person name="Tunlid A."/>
        </authorList>
    </citation>
    <scope>NUCLEOTIDE SEQUENCE [LARGE SCALE GENOMIC DNA]</scope>
    <source>
        <strain evidence="1 2">CBS 406.79</strain>
    </source>
</reference>
<dbReference type="Pfam" id="PF02992">
    <property type="entry name" value="Transposase_21"/>
    <property type="match status" value="1"/>
</dbReference>